<dbReference type="InterPro" id="IPR036869">
    <property type="entry name" value="J_dom_sf"/>
</dbReference>
<dbReference type="Gene3D" id="1.10.287.110">
    <property type="entry name" value="DnaJ domain"/>
    <property type="match status" value="1"/>
</dbReference>
<feature type="compositionally biased region" description="Basic and acidic residues" evidence="1">
    <location>
        <begin position="103"/>
        <end position="181"/>
    </location>
</feature>
<dbReference type="InterPro" id="IPR050817">
    <property type="entry name" value="DjlA_DnaK_co-chaperone"/>
</dbReference>
<dbReference type="PRINTS" id="PR00625">
    <property type="entry name" value="JDOMAIN"/>
</dbReference>
<dbReference type="CDD" id="cd06257">
    <property type="entry name" value="DnaJ"/>
    <property type="match status" value="1"/>
</dbReference>
<reference evidence="4 5" key="1">
    <citation type="submission" date="2023-08" db="EMBL/GenBank/DDBJ databases">
        <authorList>
            <person name="Palmer J.M."/>
        </authorList>
    </citation>
    <scope>NUCLEOTIDE SEQUENCE [LARGE SCALE GENOMIC DNA]</scope>
    <source>
        <strain evidence="4 5">TWF481</strain>
    </source>
</reference>
<dbReference type="InterPro" id="IPR001005">
    <property type="entry name" value="SANT/Myb"/>
</dbReference>
<feature type="domain" description="J" evidence="2">
    <location>
        <begin position="7"/>
        <end position="77"/>
    </location>
</feature>
<evidence type="ECO:0000313" key="5">
    <source>
        <dbReference type="Proteomes" id="UP001370758"/>
    </source>
</evidence>
<dbReference type="AlphaFoldDB" id="A0AAV9WM03"/>
<dbReference type="PROSITE" id="PS50076">
    <property type="entry name" value="DNAJ_2"/>
    <property type="match status" value="1"/>
</dbReference>
<dbReference type="EMBL" id="JAVHJL010000001">
    <property type="protein sequence ID" value="KAK6511305.1"/>
    <property type="molecule type" value="Genomic_DNA"/>
</dbReference>
<comment type="caution">
    <text evidence="4">The sequence shown here is derived from an EMBL/GenBank/DDBJ whole genome shotgun (WGS) entry which is preliminary data.</text>
</comment>
<evidence type="ECO:0000259" key="2">
    <source>
        <dbReference type="PROSITE" id="PS50076"/>
    </source>
</evidence>
<evidence type="ECO:0008006" key="6">
    <source>
        <dbReference type="Google" id="ProtNLM"/>
    </source>
</evidence>
<evidence type="ECO:0000259" key="3">
    <source>
        <dbReference type="PROSITE" id="PS50090"/>
    </source>
</evidence>
<proteinExistence type="predicted"/>
<dbReference type="SUPFAM" id="SSF46565">
    <property type="entry name" value="Chaperone J-domain"/>
    <property type="match status" value="1"/>
</dbReference>
<feature type="region of interest" description="Disordered" evidence="1">
    <location>
        <begin position="103"/>
        <end position="208"/>
    </location>
</feature>
<dbReference type="PROSITE" id="PS50090">
    <property type="entry name" value="MYB_LIKE"/>
    <property type="match status" value="1"/>
</dbReference>
<dbReference type="PANTHER" id="PTHR24074">
    <property type="entry name" value="CO-CHAPERONE PROTEIN DJLA"/>
    <property type="match status" value="1"/>
</dbReference>
<feature type="compositionally biased region" description="Low complexity" evidence="1">
    <location>
        <begin position="240"/>
        <end position="250"/>
    </location>
</feature>
<feature type="compositionally biased region" description="Polar residues" evidence="1">
    <location>
        <begin position="294"/>
        <end position="310"/>
    </location>
</feature>
<dbReference type="Pfam" id="PF00226">
    <property type="entry name" value="DnaJ"/>
    <property type="match status" value="1"/>
</dbReference>
<organism evidence="4 5">
    <name type="scientific">Arthrobotrys musiformis</name>
    <dbReference type="NCBI Taxonomy" id="47236"/>
    <lineage>
        <taxon>Eukaryota</taxon>
        <taxon>Fungi</taxon>
        <taxon>Dikarya</taxon>
        <taxon>Ascomycota</taxon>
        <taxon>Pezizomycotina</taxon>
        <taxon>Orbiliomycetes</taxon>
        <taxon>Orbiliales</taxon>
        <taxon>Orbiliaceae</taxon>
        <taxon>Arthrobotrys</taxon>
    </lineage>
</organism>
<dbReference type="CDD" id="cd00167">
    <property type="entry name" value="SANT"/>
    <property type="match status" value="1"/>
</dbReference>
<dbReference type="SMART" id="SM00271">
    <property type="entry name" value="DnaJ"/>
    <property type="match status" value="1"/>
</dbReference>
<evidence type="ECO:0000256" key="1">
    <source>
        <dbReference type="SAM" id="MobiDB-lite"/>
    </source>
</evidence>
<keyword evidence="5" id="KW-1185">Reference proteome</keyword>
<evidence type="ECO:0000313" key="4">
    <source>
        <dbReference type="EMBL" id="KAK6511305.1"/>
    </source>
</evidence>
<dbReference type="InterPro" id="IPR001623">
    <property type="entry name" value="DnaJ_domain"/>
</dbReference>
<dbReference type="Proteomes" id="UP001370758">
    <property type="component" value="Unassembled WGS sequence"/>
</dbReference>
<accession>A0AAV9WM03</accession>
<protein>
    <recommendedName>
        <fullName evidence="6">J domain-containing protein</fullName>
    </recommendedName>
</protein>
<gene>
    <name evidence="4" type="ORF">TWF481_000226</name>
</gene>
<feature type="compositionally biased region" description="Polar residues" evidence="1">
    <location>
        <begin position="251"/>
        <end position="270"/>
    </location>
</feature>
<sequence length="379" mass="44703">MDPEVLSHYYVLEVEHDARDVQIKLGYRRQSLKWHPDKNPHASLQRRQLCHAMMVKLNDAYKCLRDPDARKLYELRCASIVFTHPDDPGNWFREQFEAERRAREREAQRQRNEERERNAARQREREEQERRRREAEERQQRRREAEERERQQRAERERQAAEERTERERQEQERRSREQRQQEQSQRRYGSQEHQAGAGESNRSANSNFTGQEWETFFNIIRVLIMLHEITSENRRQNPGSFSGSFGGSSRTSNDGTADSSFGGSATSNGGPPRPSSSEPRPEAPRATQDETNDNFATGSTFTEPPNFSYQRRRQPGFGAVHGHSSGARWSQTEFEALLKLRRDYPYERWDTIACRLNNKFGNGRNGSAVRQKHNRHCR</sequence>
<feature type="domain" description="Myb-like" evidence="3">
    <location>
        <begin position="329"/>
        <end position="378"/>
    </location>
</feature>
<name>A0AAV9WM03_9PEZI</name>
<feature type="region of interest" description="Disordered" evidence="1">
    <location>
        <begin position="235"/>
        <end position="327"/>
    </location>
</feature>